<dbReference type="Pfam" id="PF01205">
    <property type="entry name" value="Impact_N"/>
    <property type="match status" value="1"/>
</dbReference>
<dbReference type="EMBL" id="AYYZ01000021">
    <property type="protein sequence ID" value="KRM52465.1"/>
    <property type="molecule type" value="Genomic_DNA"/>
</dbReference>
<dbReference type="PATRIC" id="fig|1423820.4.peg.547"/>
<dbReference type="Gene3D" id="3.30.70.240">
    <property type="match status" value="1"/>
</dbReference>
<dbReference type="GO" id="GO:0005737">
    <property type="term" value="C:cytoplasm"/>
    <property type="evidence" value="ECO:0007669"/>
    <property type="project" value="TreeGrafter"/>
</dbReference>
<dbReference type="NCBIfam" id="TIGR00257">
    <property type="entry name" value="IMPACT_YIGZ"/>
    <property type="match status" value="1"/>
</dbReference>
<evidence type="ECO:0000313" key="4">
    <source>
        <dbReference type="EMBL" id="KRM52465.1"/>
    </source>
</evidence>
<sequence length="212" mass="23798">MKENYRTIRQPGNFSQIIKKSEFICSIARCQSEKEALDFIDQVSNHHNKARHNCFAFIVGLNDQIQRASDNGEPSGTAGVPILNALKQNHLHNVVAVVTRYFGGIKLGTGGLIRAYNGTTVEAIRQIGVVERIGMNEVQFQVEYSNFEKVKYYLEQHNVQLASTDYAAKITLTVLLPHAEIDHFEDALQNFLGVQLSFVIGKESYADQPVEK</sequence>
<dbReference type="InterPro" id="IPR020569">
    <property type="entry name" value="UPF0029_Impact_CS"/>
</dbReference>
<dbReference type="PANTHER" id="PTHR16301">
    <property type="entry name" value="IMPACT-RELATED"/>
    <property type="match status" value="1"/>
</dbReference>
<name>A0A0R1ZCM3_9LACO</name>
<dbReference type="PANTHER" id="PTHR16301:SF20">
    <property type="entry name" value="IMPACT FAMILY MEMBER YIGZ"/>
    <property type="match status" value="1"/>
</dbReference>
<dbReference type="InterPro" id="IPR036956">
    <property type="entry name" value="Impact_N_sf"/>
</dbReference>
<dbReference type="SUPFAM" id="SSF54211">
    <property type="entry name" value="Ribosomal protein S5 domain 2-like"/>
    <property type="match status" value="1"/>
</dbReference>
<reference evidence="4 5" key="1">
    <citation type="journal article" date="2015" name="Genome Announc.">
        <title>Expanding the biotechnology potential of lactobacilli through comparative genomics of 213 strains and associated genera.</title>
        <authorList>
            <person name="Sun Z."/>
            <person name="Harris H.M."/>
            <person name="McCann A."/>
            <person name="Guo C."/>
            <person name="Argimon S."/>
            <person name="Zhang W."/>
            <person name="Yang X."/>
            <person name="Jeffery I.B."/>
            <person name="Cooney J.C."/>
            <person name="Kagawa T.F."/>
            <person name="Liu W."/>
            <person name="Song Y."/>
            <person name="Salvetti E."/>
            <person name="Wrobel A."/>
            <person name="Rasinkangas P."/>
            <person name="Parkhill J."/>
            <person name="Rea M.C."/>
            <person name="O'Sullivan O."/>
            <person name="Ritari J."/>
            <person name="Douillard F.P."/>
            <person name="Paul Ross R."/>
            <person name="Yang R."/>
            <person name="Briner A.E."/>
            <person name="Felis G.E."/>
            <person name="de Vos W.M."/>
            <person name="Barrangou R."/>
            <person name="Klaenhammer T.R."/>
            <person name="Caufield P.W."/>
            <person name="Cui Y."/>
            <person name="Zhang H."/>
            <person name="O'Toole P.W."/>
        </authorList>
    </citation>
    <scope>NUCLEOTIDE SEQUENCE [LARGE SCALE GENOMIC DNA]</scope>
    <source>
        <strain evidence="4 5">DSM 20653</strain>
    </source>
</reference>
<accession>A0A0R1ZCM3</accession>
<gene>
    <name evidence="4" type="ORF">FC64_GL000543</name>
</gene>
<dbReference type="Gene3D" id="3.30.230.30">
    <property type="entry name" value="Impact, N-terminal domain"/>
    <property type="match status" value="1"/>
</dbReference>
<dbReference type="STRING" id="1423820.FC64_GL000543"/>
<dbReference type="Pfam" id="PF09186">
    <property type="entry name" value="DUF1949"/>
    <property type="match status" value="1"/>
</dbReference>
<comment type="caution">
    <text evidence="4">The sequence shown here is derived from an EMBL/GenBank/DDBJ whole genome shotgun (WGS) entry which is preliminary data.</text>
</comment>
<dbReference type="InterPro" id="IPR015269">
    <property type="entry name" value="UPF0029_Impact_C"/>
</dbReference>
<evidence type="ECO:0000313" key="5">
    <source>
        <dbReference type="Proteomes" id="UP000051291"/>
    </source>
</evidence>
<evidence type="ECO:0000259" key="2">
    <source>
        <dbReference type="Pfam" id="PF01205"/>
    </source>
</evidence>
<evidence type="ECO:0000259" key="3">
    <source>
        <dbReference type="Pfam" id="PF09186"/>
    </source>
</evidence>
<dbReference type="InterPro" id="IPR015796">
    <property type="entry name" value="Impact_YigZ-like"/>
</dbReference>
<dbReference type="InterPro" id="IPR020568">
    <property type="entry name" value="Ribosomal_Su5_D2-typ_SF"/>
</dbReference>
<dbReference type="InterPro" id="IPR023582">
    <property type="entry name" value="Impact"/>
</dbReference>
<protein>
    <recommendedName>
        <fullName evidence="6">YigZ family protein</fullName>
    </recommendedName>
</protein>
<dbReference type="AlphaFoldDB" id="A0A0R1ZCM3"/>
<dbReference type="SUPFAM" id="SSF54980">
    <property type="entry name" value="EF-G C-terminal domain-like"/>
    <property type="match status" value="1"/>
</dbReference>
<keyword evidence="5" id="KW-1185">Reference proteome</keyword>
<dbReference type="InterPro" id="IPR035647">
    <property type="entry name" value="EFG_III/V"/>
</dbReference>
<evidence type="ECO:0008006" key="6">
    <source>
        <dbReference type="Google" id="ProtNLM"/>
    </source>
</evidence>
<dbReference type="GO" id="GO:0006446">
    <property type="term" value="P:regulation of translational initiation"/>
    <property type="evidence" value="ECO:0007669"/>
    <property type="project" value="TreeGrafter"/>
</dbReference>
<comment type="similarity">
    <text evidence="1">Belongs to the IMPACT family.</text>
</comment>
<feature type="domain" description="Impact N-terminal" evidence="2">
    <location>
        <begin position="19"/>
        <end position="124"/>
    </location>
</feature>
<evidence type="ECO:0000256" key="1">
    <source>
        <dbReference type="ARBA" id="ARBA00007665"/>
    </source>
</evidence>
<proteinExistence type="inferred from homology"/>
<dbReference type="PROSITE" id="PS00910">
    <property type="entry name" value="UPF0029"/>
    <property type="match status" value="1"/>
</dbReference>
<dbReference type="RefSeq" id="WP_057906580.1">
    <property type="nucleotide sequence ID" value="NZ_AYYZ01000021.1"/>
</dbReference>
<dbReference type="InterPro" id="IPR001498">
    <property type="entry name" value="Impact_N"/>
</dbReference>
<organism evidence="4 5">
    <name type="scientific">Ligilactobacillus araffinosus DSM 20653</name>
    <dbReference type="NCBI Taxonomy" id="1423820"/>
    <lineage>
        <taxon>Bacteria</taxon>
        <taxon>Bacillati</taxon>
        <taxon>Bacillota</taxon>
        <taxon>Bacilli</taxon>
        <taxon>Lactobacillales</taxon>
        <taxon>Lactobacillaceae</taxon>
        <taxon>Ligilactobacillus</taxon>
    </lineage>
</organism>
<dbReference type="Proteomes" id="UP000051291">
    <property type="component" value="Unassembled WGS sequence"/>
</dbReference>
<feature type="domain" description="UPF0029" evidence="3">
    <location>
        <begin position="141"/>
        <end position="192"/>
    </location>
</feature>